<accession>A0A921JQY1</accession>
<dbReference type="GO" id="GO:0005886">
    <property type="term" value="C:plasma membrane"/>
    <property type="evidence" value="ECO:0007669"/>
    <property type="project" value="UniProtKB-SubCell"/>
</dbReference>
<gene>
    <name evidence="2" type="ORF">K8V15_05770</name>
</gene>
<feature type="transmembrane region" description="Helical" evidence="1">
    <location>
        <begin position="361"/>
        <end position="380"/>
    </location>
</feature>
<feature type="non-terminal residue" evidence="2">
    <location>
        <position position="1"/>
    </location>
</feature>
<evidence type="ECO:0000313" key="2">
    <source>
        <dbReference type="EMBL" id="HJE51472.1"/>
    </source>
</evidence>
<feature type="transmembrane region" description="Helical" evidence="1">
    <location>
        <begin position="518"/>
        <end position="539"/>
    </location>
</feature>
<dbReference type="Proteomes" id="UP000712713">
    <property type="component" value="Unassembled WGS sequence"/>
</dbReference>
<feature type="transmembrane region" description="Helical" evidence="1">
    <location>
        <begin position="72"/>
        <end position="94"/>
    </location>
</feature>
<keyword evidence="1" id="KW-0812">Transmembrane</keyword>
<feature type="transmembrane region" description="Helical" evidence="1">
    <location>
        <begin position="300"/>
        <end position="321"/>
    </location>
</feature>
<feature type="transmembrane region" description="Helical" evidence="1">
    <location>
        <begin position="437"/>
        <end position="461"/>
    </location>
</feature>
<keyword evidence="1" id="KW-0472">Membrane</keyword>
<dbReference type="AlphaFoldDB" id="A0A921JQY1"/>
<keyword evidence="1" id="KW-1133">Transmembrane helix</keyword>
<dbReference type="Pfam" id="PF12679">
    <property type="entry name" value="ABC2_membrane_2"/>
    <property type="match status" value="2"/>
</dbReference>
<feature type="transmembrane region" description="Helical" evidence="1">
    <location>
        <begin position="232"/>
        <end position="253"/>
    </location>
</feature>
<feature type="transmembrane region" description="Helical" evidence="1">
    <location>
        <begin position="157"/>
        <end position="177"/>
    </location>
</feature>
<reference evidence="2" key="2">
    <citation type="submission" date="2021-09" db="EMBL/GenBank/DDBJ databases">
        <authorList>
            <person name="Gilroy R."/>
        </authorList>
    </citation>
    <scope>NUCLEOTIDE SEQUENCE</scope>
    <source>
        <strain evidence="2">ChiGjej3B3-7470</strain>
    </source>
</reference>
<dbReference type="PANTHER" id="PTHR37305">
    <property type="entry name" value="INTEGRAL MEMBRANE PROTEIN-RELATED"/>
    <property type="match status" value="1"/>
</dbReference>
<feature type="transmembrane region" description="Helical" evidence="1">
    <location>
        <begin position="401"/>
        <end position="425"/>
    </location>
</feature>
<evidence type="ECO:0000256" key="1">
    <source>
        <dbReference type="SAM" id="Phobius"/>
    </source>
</evidence>
<protein>
    <submittedName>
        <fullName evidence="2">ABC transporter permease subunit</fullName>
    </submittedName>
</protein>
<proteinExistence type="predicted"/>
<feature type="transmembrane region" description="Helical" evidence="1">
    <location>
        <begin position="470"/>
        <end position="492"/>
    </location>
</feature>
<dbReference type="PANTHER" id="PTHR37305:SF1">
    <property type="entry name" value="MEMBRANE PROTEIN"/>
    <property type="match status" value="1"/>
</dbReference>
<feature type="transmembrane region" description="Helical" evidence="1">
    <location>
        <begin position="19"/>
        <end position="37"/>
    </location>
</feature>
<reference evidence="2" key="1">
    <citation type="journal article" date="2021" name="PeerJ">
        <title>Extensive microbial diversity within the chicken gut microbiome revealed by metagenomics and culture.</title>
        <authorList>
            <person name="Gilroy R."/>
            <person name="Ravi A."/>
            <person name="Getino M."/>
            <person name="Pursley I."/>
            <person name="Horton D.L."/>
            <person name="Alikhan N.F."/>
            <person name="Baker D."/>
            <person name="Gharbi K."/>
            <person name="Hall N."/>
            <person name="Watson M."/>
            <person name="Adriaenssens E.M."/>
            <person name="Foster-Nyarko E."/>
            <person name="Jarju S."/>
            <person name="Secka A."/>
            <person name="Antonio M."/>
            <person name="Oren A."/>
            <person name="Chaudhuri R.R."/>
            <person name="La Ragione R."/>
            <person name="Hildebrand F."/>
            <person name="Pallen M.J."/>
        </authorList>
    </citation>
    <scope>NUCLEOTIDE SEQUENCE</scope>
    <source>
        <strain evidence="2">ChiGjej3B3-7470</strain>
    </source>
</reference>
<organism evidence="2 3">
    <name type="scientific">Tessaracoccus flavescens</name>
    <dbReference type="NCBI Taxonomy" id="399497"/>
    <lineage>
        <taxon>Bacteria</taxon>
        <taxon>Bacillati</taxon>
        <taxon>Actinomycetota</taxon>
        <taxon>Actinomycetes</taxon>
        <taxon>Propionibacteriales</taxon>
        <taxon>Propionibacteriaceae</taxon>
        <taxon>Tessaracoccus</taxon>
    </lineage>
</organism>
<evidence type="ECO:0000313" key="3">
    <source>
        <dbReference type="Proteomes" id="UP000712713"/>
    </source>
</evidence>
<sequence>RIVSLAVVRRGLIDGWRGLAIAAAAVSAMLVLGLVVYQDIDLSIYEALPDAVRSIMGIPDDADASVLAYNEMLASIGAMALVGVAVAIGAHAVAGEEANRTLHVTLGAPVSRVSFAVSKALAMAVLIVAATALVWGAAVIAPVVLGIDIGDAKLGSLMTHLGAAALFHGSLAFAVGAATGRKALAAGAGAAVMVLGWLGAGLLPMWREGAADWIPWTWFNGTKPLVNGIDGAHLGLLVGGALVLLLLGVAAFVRRELRLHEGGGSLIQRIRALPGSSRLLRPTTRGGSLLGLRLASQRTLLIVVALIMGPVMGLAMGPLYAAMEEDLAGFAQSFPESMVAMFGGGDMTTATGFLHIETMGMMAPIAVILVATAAATAGIAGEERAGRLAGLLAQPQSRGRVYCTTAAATAISVVVIAAVLFLGLWAGIELGGLDVNLAYLVAACVLLVCLGWCFGGLALLLSGATGKPGVAVWGTVGVAVVTYFGYTLLMAASKEPWGWWSPFRAYLYGPPLEHGIEWWQPVSLLVAAGVLTLAGAVAFTRRDLR</sequence>
<dbReference type="EMBL" id="DYZF01000145">
    <property type="protein sequence ID" value="HJE51472.1"/>
    <property type="molecule type" value="Genomic_DNA"/>
</dbReference>
<name>A0A921JQY1_9ACTN</name>
<dbReference type="GO" id="GO:0140359">
    <property type="term" value="F:ABC-type transporter activity"/>
    <property type="evidence" value="ECO:0007669"/>
    <property type="project" value="InterPro"/>
</dbReference>
<comment type="caution">
    <text evidence="2">The sequence shown here is derived from an EMBL/GenBank/DDBJ whole genome shotgun (WGS) entry which is preliminary data.</text>
</comment>
<feature type="transmembrane region" description="Helical" evidence="1">
    <location>
        <begin position="184"/>
        <end position="206"/>
    </location>
</feature>
<feature type="transmembrane region" description="Helical" evidence="1">
    <location>
        <begin position="121"/>
        <end position="145"/>
    </location>
</feature>